<dbReference type="OrthoDB" id="6335299at2"/>
<dbReference type="EMBL" id="BMDX01000003">
    <property type="protein sequence ID" value="GGA70090.1"/>
    <property type="molecule type" value="Genomic_DNA"/>
</dbReference>
<organism evidence="1 2">
    <name type="scientific">Neiella marina</name>
    <dbReference type="NCBI Taxonomy" id="508461"/>
    <lineage>
        <taxon>Bacteria</taxon>
        <taxon>Pseudomonadati</taxon>
        <taxon>Pseudomonadota</taxon>
        <taxon>Gammaproteobacteria</taxon>
        <taxon>Alteromonadales</taxon>
        <taxon>Echinimonadaceae</taxon>
        <taxon>Neiella</taxon>
    </lineage>
</organism>
<sequence>MKFEAHGHYKIHVESNVLHIDGKGPFNKELVTEYTEALETCVAELESQGAWYQLVVLYQLCLMTPDSESVFVKSLKERKSRGLMACAVVLSNPQGQSLITEQFGKAYLASGVEHQFFNDVEQAMAWLNAIRQ</sequence>
<reference evidence="2" key="1">
    <citation type="journal article" date="2019" name="Int. J. Syst. Evol. Microbiol.">
        <title>The Global Catalogue of Microorganisms (GCM) 10K type strain sequencing project: providing services to taxonomists for standard genome sequencing and annotation.</title>
        <authorList>
            <consortium name="The Broad Institute Genomics Platform"/>
            <consortium name="The Broad Institute Genome Sequencing Center for Infectious Disease"/>
            <person name="Wu L."/>
            <person name="Ma J."/>
        </authorList>
    </citation>
    <scope>NUCLEOTIDE SEQUENCE [LARGE SCALE GENOMIC DNA]</scope>
    <source>
        <strain evidence="2">CGMCC 1.10130</strain>
    </source>
</reference>
<evidence type="ECO:0000313" key="2">
    <source>
        <dbReference type="Proteomes" id="UP000619743"/>
    </source>
</evidence>
<dbReference type="RefSeq" id="WP_087504752.1">
    <property type="nucleotide sequence ID" value="NZ_BMDX01000003.1"/>
</dbReference>
<keyword evidence="2" id="KW-1185">Reference proteome</keyword>
<evidence type="ECO:0000313" key="1">
    <source>
        <dbReference type="EMBL" id="GGA70090.1"/>
    </source>
</evidence>
<comment type="caution">
    <text evidence="1">The sequence shown here is derived from an EMBL/GenBank/DDBJ whole genome shotgun (WGS) entry which is preliminary data.</text>
</comment>
<name>A0A8J2U356_9GAMM</name>
<protein>
    <submittedName>
        <fullName evidence="1">Uncharacterized protein</fullName>
    </submittedName>
</protein>
<dbReference type="AlphaFoldDB" id="A0A8J2U356"/>
<gene>
    <name evidence="1" type="ORF">GCM10011369_09720</name>
</gene>
<proteinExistence type="predicted"/>
<dbReference type="Proteomes" id="UP000619743">
    <property type="component" value="Unassembled WGS sequence"/>
</dbReference>
<accession>A0A8J2U356</accession>